<organism evidence="15 16">
    <name type="scientific">Haloferula luteola</name>
    <dbReference type="NCBI Taxonomy" id="595692"/>
    <lineage>
        <taxon>Bacteria</taxon>
        <taxon>Pseudomonadati</taxon>
        <taxon>Verrucomicrobiota</taxon>
        <taxon>Verrucomicrobiia</taxon>
        <taxon>Verrucomicrobiales</taxon>
        <taxon>Verrucomicrobiaceae</taxon>
        <taxon>Haloferula</taxon>
    </lineage>
</organism>
<keyword evidence="10" id="KW-0546">Nucleotide metabolism</keyword>
<dbReference type="Proteomes" id="UP000557717">
    <property type="component" value="Unassembled WGS sequence"/>
</dbReference>
<sequence length="143" mass="15605">MALETTLILFKPDAVAKNLVGTVLSRYEQAGFKVRGLKMMKLSDEILAEHYSHIADKPFFPDVRGFMQETPVIALALEGDDVISKVRDLLGPTDSKAAAAGTIRGDFGDKEGDAKMRNVCHASDSPEAAEAELKRFFGEGEIF</sequence>
<evidence type="ECO:0000313" key="16">
    <source>
        <dbReference type="Proteomes" id="UP000557717"/>
    </source>
</evidence>
<keyword evidence="6 13" id="KW-0547">Nucleotide-binding</keyword>
<evidence type="ECO:0000256" key="3">
    <source>
        <dbReference type="ARBA" id="ARBA00022553"/>
    </source>
</evidence>
<evidence type="ECO:0000259" key="14">
    <source>
        <dbReference type="SMART" id="SM00562"/>
    </source>
</evidence>
<dbReference type="PROSITE" id="PS00469">
    <property type="entry name" value="NDPK"/>
    <property type="match status" value="1"/>
</dbReference>
<keyword evidence="16" id="KW-1185">Reference proteome</keyword>
<comment type="caution">
    <text evidence="15">The sequence shown here is derived from an EMBL/GenBank/DDBJ whole genome shotgun (WGS) entry which is preliminary data.</text>
</comment>
<feature type="binding site" evidence="11">
    <location>
        <position position="87"/>
    </location>
    <ligand>
        <name>ATP</name>
        <dbReference type="ChEBI" id="CHEBI:30616"/>
    </ligand>
</feature>
<dbReference type="GO" id="GO:0046872">
    <property type="term" value="F:metal ion binding"/>
    <property type="evidence" value="ECO:0007669"/>
    <property type="project" value="UniProtKB-KW"/>
</dbReference>
<dbReference type="GO" id="GO:0004550">
    <property type="term" value="F:nucleoside diphosphate kinase activity"/>
    <property type="evidence" value="ECO:0007669"/>
    <property type="project" value="UniProtKB-EC"/>
</dbReference>
<evidence type="ECO:0000256" key="1">
    <source>
        <dbReference type="ARBA" id="ARBA00001946"/>
    </source>
</evidence>
<evidence type="ECO:0000256" key="9">
    <source>
        <dbReference type="ARBA" id="ARBA00022842"/>
    </source>
</evidence>
<feature type="binding site" evidence="11">
    <location>
        <position position="11"/>
    </location>
    <ligand>
        <name>ATP</name>
        <dbReference type="ChEBI" id="CHEBI:30616"/>
    </ligand>
</feature>
<feature type="binding site" evidence="11">
    <location>
        <position position="118"/>
    </location>
    <ligand>
        <name>ATP</name>
        <dbReference type="ChEBI" id="CHEBI:30616"/>
    </ligand>
</feature>
<dbReference type="Gene3D" id="3.30.70.141">
    <property type="entry name" value="Nucleoside diphosphate kinase-like domain"/>
    <property type="match status" value="1"/>
</dbReference>
<dbReference type="GO" id="GO:0005524">
    <property type="term" value="F:ATP binding"/>
    <property type="evidence" value="ECO:0007669"/>
    <property type="project" value="UniProtKB-KW"/>
</dbReference>
<evidence type="ECO:0000256" key="11">
    <source>
        <dbReference type="PROSITE-ProRule" id="PRU00706"/>
    </source>
</evidence>
<dbReference type="PRINTS" id="PR01243">
    <property type="entry name" value="NUCDPKINASE"/>
</dbReference>
<dbReference type="GO" id="GO:0006228">
    <property type="term" value="P:UTP biosynthetic process"/>
    <property type="evidence" value="ECO:0007669"/>
    <property type="project" value="InterPro"/>
</dbReference>
<feature type="domain" description="Nucleoside diphosphate kinase-like" evidence="14">
    <location>
        <begin position="3"/>
        <end position="143"/>
    </location>
</feature>
<dbReference type="CDD" id="cd04413">
    <property type="entry name" value="NDPk_I"/>
    <property type="match status" value="1"/>
</dbReference>
<dbReference type="GO" id="GO:0006183">
    <property type="term" value="P:GTP biosynthetic process"/>
    <property type="evidence" value="ECO:0007669"/>
    <property type="project" value="InterPro"/>
</dbReference>
<keyword evidence="9" id="KW-0460">Magnesium</keyword>
<protein>
    <recommendedName>
        <fullName evidence="13">Nucleoside diphosphate kinase</fullName>
        <ecNumber evidence="13">2.7.4.6</ecNumber>
    </recommendedName>
</protein>
<evidence type="ECO:0000256" key="7">
    <source>
        <dbReference type="ARBA" id="ARBA00022777"/>
    </source>
</evidence>
<feature type="binding site" evidence="11">
    <location>
        <position position="93"/>
    </location>
    <ligand>
        <name>ATP</name>
        <dbReference type="ChEBI" id="CHEBI:30616"/>
    </ligand>
</feature>
<dbReference type="PROSITE" id="PS51374">
    <property type="entry name" value="NDPK_LIKE"/>
    <property type="match status" value="1"/>
</dbReference>
<keyword evidence="4 13" id="KW-0808">Transferase</keyword>
<dbReference type="NCBIfam" id="NF001908">
    <property type="entry name" value="PRK00668.1"/>
    <property type="match status" value="1"/>
</dbReference>
<evidence type="ECO:0000256" key="12">
    <source>
        <dbReference type="RuleBase" id="RU004011"/>
    </source>
</evidence>
<dbReference type="GO" id="GO:0006241">
    <property type="term" value="P:CTP biosynthetic process"/>
    <property type="evidence" value="ECO:0007669"/>
    <property type="project" value="InterPro"/>
</dbReference>
<gene>
    <name evidence="15" type="ORF">HNR46_000214</name>
</gene>
<evidence type="ECO:0000256" key="6">
    <source>
        <dbReference type="ARBA" id="ARBA00022741"/>
    </source>
</evidence>
<comment type="catalytic activity">
    <reaction evidence="13">
        <text>a 2'-deoxyribonucleoside 5'-diphosphate + ATP = a 2'-deoxyribonucleoside 5'-triphosphate + ADP</text>
        <dbReference type="Rhea" id="RHEA:44640"/>
        <dbReference type="ChEBI" id="CHEBI:30616"/>
        <dbReference type="ChEBI" id="CHEBI:61560"/>
        <dbReference type="ChEBI" id="CHEBI:73316"/>
        <dbReference type="ChEBI" id="CHEBI:456216"/>
        <dbReference type="EC" id="2.7.4.6"/>
    </reaction>
</comment>
<evidence type="ECO:0000256" key="10">
    <source>
        <dbReference type="ARBA" id="ARBA00023080"/>
    </source>
</evidence>
<name>A0A840UYD1_9BACT</name>
<evidence type="ECO:0000256" key="2">
    <source>
        <dbReference type="ARBA" id="ARBA00008142"/>
    </source>
</evidence>
<keyword evidence="7 13" id="KW-0418">Kinase</keyword>
<comment type="similarity">
    <text evidence="2 11 12">Belongs to the NDK family.</text>
</comment>
<dbReference type="InterPro" id="IPR036850">
    <property type="entry name" value="NDK-like_dom_sf"/>
</dbReference>
<dbReference type="SMART" id="SM00562">
    <property type="entry name" value="NDK"/>
    <property type="match status" value="1"/>
</dbReference>
<reference evidence="15 16" key="1">
    <citation type="submission" date="2020-08" db="EMBL/GenBank/DDBJ databases">
        <title>Genomic Encyclopedia of Type Strains, Phase IV (KMG-IV): sequencing the most valuable type-strain genomes for metagenomic binning, comparative biology and taxonomic classification.</title>
        <authorList>
            <person name="Goeker M."/>
        </authorList>
    </citation>
    <scope>NUCLEOTIDE SEQUENCE [LARGE SCALE GENOMIC DNA]</scope>
    <source>
        <strain evidence="15 16">YC6886</strain>
    </source>
</reference>
<feature type="active site" description="Pros-phosphohistidine intermediate" evidence="11">
    <location>
        <position position="121"/>
    </location>
</feature>
<accession>A0A840UYD1</accession>
<evidence type="ECO:0000313" key="15">
    <source>
        <dbReference type="EMBL" id="MBB5349993.1"/>
    </source>
</evidence>
<dbReference type="InterPro" id="IPR034907">
    <property type="entry name" value="NDK-like_dom"/>
</dbReference>
<dbReference type="FunFam" id="3.30.70.141:FF:000017">
    <property type="entry name" value="Nucleoside diphosphate kinase"/>
    <property type="match status" value="1"/>
</dbReference>
<keyword evidence="8 13" id="KW-0067">ATP-binding</keyword>
<dbReference type="EC" id="2.7.4.6" evidence="13"/>
<evidence type="ECO:0000256" key="8">
    <source>
        <dbReference type="ARBA" id="ARBA00022840"/>
    </source>
</evidence>
<keyword evidence="3" id="KW-0597">Phosphoprotein</keyword>
<comment type="cofactor">
    <cofactor evidence="1">
        <name>Mg(2+)</name>
        <dbReference type="ChEBI" id="CHEBI:18420"/>
    </cofactor>
</comment>
<evidence type="ECO:0000256" key="4">
    <source>
        <dbReference type="ARBA" id="ARBA00022679"/>
    </source>
</evidence>
<evidence type="ECO:0000256" key="13">
    <source>
        <dbReference type="RuleBase" id="RU004013"/>
    </source>
</evidence>
<dbReference type="SUPFAM" id="SSF54919">
    <property type="entry name" value="Nucleoside diphosphate kinase, NDK"/>
    <property type="match status" value="1"/>
</dbReference>
<dbReference type="PANTHER" id="PTHR11349">
    <property type="entry name" value="NUCLEOSIDE DIPHOSPHATE KINASE"/>
    <property type="match status" value="1"/>
</dbReference>
<feature type="binding site" evidence="11">
    <location>
        <position position="104"/>
    </location>
    <ligand>
        <name>ATP</name>
        <dbReference type="ChEBI" id="CHEBI:30616"/>
    </ligand>
</feature>
<dbReference type="EMBL" id="JACHFD010000001">
    <property type="protein sequence ID" value="MBB5349993.1"/>
    <property type="molecule type" value="Genomic_DNA"/>
</dbReference>
<feature type="binding site" evidence="11">
    <location>
        <position position="59"/>
    </location>
    <ligand>
        <name>ATP</name>
        <dbReference type="ChEBI" id="CHEBI:30616"/>
    </ligand>
</feature>
<dbReference type="AlphaFoldDB" id="A0A840UYD1"/>
<proteinExistence type="inferred from homology"/>
<dbReference type="RefSeq" id="WP_184014940.1">
    <property type="nucleotide sequence ID" value="NZ_JACHFD010000001.1"/>
</dbReference>
<evidence type="ECO:0000256" key="5">
    <source>
        <dbReference type="ARBA" id="ARBA00022723"/>
    </source>
</evidence>
<dbReference type="Pfam" id="PF00334">
    <property type="entry name" value="NDK"/>
    <property type="match status" value="1"/>
</dbReference>
<keyword evidence="5" id="KW-0479">Metal-binding</keyword>
<dbReference type="InterPro" id="IPR023005">
    <property type="entry name" value="Nucleoside_diP_kinase_AS"/>
</dbReference>
<dbReference type="InterPro" id="IPR001564">
    <property type="entry name" value="Nucleoside_diP_kinase"/>
</dbReference>